<dbReference type="RefSeq" id="WP_175187141.1">
    <property type="nucleotide sequence ID" value="NZ_JABVZQ010000004.1"/>
</dbReference>
<accession>A0ABR9XPD0</accession>
<dbReference type="EMBL" id="JADGII010000002">
    <property type="protein sequence ID" value="MBF0635849.1"/>
    <property type="molecule type" value="Genomic_DNA"/>
</dbReference>
<evidence type="ECO:0000313" key="2">
    <source>
        <dbReference type="Proteomes" id="UP000619838"/>
    </source>
</evidence>
<protein>
    <submittedName>
        <fullName evidence="1">Uncharacterized protein</fullName>
    </submittedName>
</protein>
<name>A0ABR9XPD0_9CHLB</name>
<organism evidence="1 2">
    <name type="scientific">Prosthecochloris ethylica</name>
    <dbReference type="NCBI Taxonomy" id="2743976"/>
    <lineage>
        <taxon>Bacteria</taxon>
        <taxon>Pseudomonadati</taxon>
        <taxon>Chlorobiota</taxon>
        <taxon>Chlorobiia</taxon>
        <taxon>Chlorobiales</taxon>
        <taxon>Chlorobiaceae</taxon>
        <taxon>Prosthecochloris</taxon>
    </lineage>
</organism>
<dbReference type="Proteomes" id="UP000619838">
    <property type="component" value="Unassembled WGS sequence"/>
</dbReference>
<gene>
    <name evidence="1" type="ORF">INT08_01450</name>
</gene>
<evidence type="ECO:0000313" key="1">
    <source>
        <dbReference type="EMBL" id="MBF0635849.1"/>
    </source>
</evidence>
<sequence length="89" mass="10014">MNHPFCFSMPGNVARKAAATGIIPQVPMKALKQPLDLVEQLPVLESEGNQKNRKRDTLPSEFFQYASHCTRHMRKAITPINRLVRLSAA</sequence>
<proteinExistence type="predicted"/>
<comment type="caution">
    <text evidence="1">The sequence shown here is derived from an EMBL/GenBank/DDBJ whole genome shotgun (WGS) entry which is preliminary data.</text>
</comment>
<keyword evidence="2" id="KW-1185">Reference proteome</keyword>
<reference evidence="1 2" key="1">
    <citation type="journal article" date="2020" name="Microorganisms">
        <title>Simultaneous Genome Sequencing of Prosthecochloris ethylica and Desulfuromonas acetoxidans within a Syntrophic Mixture Reveals Unique Pili and Protein Interactions.</title>
        <authorList>
            <person name="Kyndt J.A."/>
            <person name="Van Beeumen J.J."/>
            <person name="Meyer T.E."/>
        </authorList>
    </citation>
    <scope>NUCLEOTIDE SEQUENCE [LARGE SCALE GENOMIC DNA]</scope>
    <source>
        <strain evidence="1 2">N3</strain>
    </source>
</reference>